<reference evidence="3" key="1">
    <citation type="submission" date="2022-01" db="EMBL/GenBank/DDBJ databases">
        <authorList>
            <person name="King R."/>
        </authorList>
    </citation>
    <scope>NUCLEOTIDE SEQUENCE</scope>
</reference>
<name>A0A9P0DHP6_PHACE</name>
<dbReference type="OrthoDB" id="676979at2759"/>
<dbReference type="PANTHER" id="PTHR45712:SF22">
    <property type="entry name" value="INSULIN-LIKE GROWTH FACTOR-BINDING PROTEIN COMPLEX ACID LABILE SUBUNIT"/>
    <property type="match status" value="1"/>
</dbReference>
<keyword evidence="2" id="KW-0677">Repeat</keyword>
<dbReference type="InterPro" id="IPR003591">
    <property type="entry name" value="Leu-rich_rpt_typical-subtyp"/>
</dbReference>
<evidence type="ECO:0000313" key="3">
    <source>
        <dbReference type="EMBL" id="CAH1117915.1"/>
    </source>
</evidence>
<keyword evidence="1" id="KW-0433">Leucine-rich repeat</keyword>
<dbReference type="InterPro" id="IPR032675">
    <property type="entry name" value="LRR_dom_sf"/>
</dbReference>
<organism evidence="3 4">
    <name type="scientific">Phaedon cochleariae</name>
    <name type="common">Mustard beetle</name>
    <dbReference type="NCBI Taxonomy" id="80249"/>
    <lineage>
        <taxon>Eukaryota</taxon>
        <taxon>Metazoa</taxon>
        <taxon>Ecdysozoa</taxon>
        <taxon>Arthropoda</taxon>
        <taxon>Hexapoda</taxon>
        <taxon>Insecta</taxon>
        <taxon>Pterygota</taxon>
        <taxon>Neoptera</taxon>
        <taxon>Endopterygota</taxon>
        <taxon>Coleoptera</taxon>
        <taxon>Polyphaga</taxon>
        <taxon>Cucujiformia</taxon>
        <taxon>Chrysomeloidea</taxon>
        <taxon>Chrysomelidae</taxon>
        <taxon>Chrysomelinae</taxon>
        <taxon>Chrysomelini</taxon>
        <taxon>Phaedon</taxon>
    </lineage>
</organism>
<protein>
    <recommendedName>
        <fullName evidence="5">Toll-like receptor</fullName>
    </recommendedName>
</protein>
<keyword evidence="4" id="KW-1185">Reference proteome</keyword>
<dbReference type="Proteomes" id="UP001153737">
    <property type="component" value="Chromosome 10"/>
</dbReference>
<accession>A0A9P0DHP6</accession>
<dbReference type="SMART" id="SM00369">
    <property type="entry name" value="LRR_TYP"/>
    <property type="match status" value="6"/>
</dbReference>
<evidence type="ECO:0000256" key="1">
    <source>
        <dbReference type="ARBA" id="ARBA00022614"/>
    </source>
</evidence>
<dbReference type="InterPro" id="IPR001611">
    <property type="entry name" value="Leu-rich_rpt"/>
</dbReference>
<evidence type="ECO:0000313" key="4">
    <source>
        <dbReference type="Proteomes" id="UP001153737"/>
    </source>
</evidence>
<dbReference type="SUPFAM" id="SSF52058">
    <property type="entry name" value="L domain-like"/>
    <property type="match status" value="1"/>
</dbReference>
<reference evidence="3" key="2">
    <citation type="submission" date="2022-10" db="EMBL/GenBank/DDBJ databases">
        <authorList>
            <consortium name="ENA_rothamsted_submissions"/>
            <consortium name="culmorum"/>
            <person name="King R."/>
        </authorList>
    </citation>
    <scope>NUCLEOTIDE SEQUENCE</scope>
</reference>
<dbReference type="Pfam" id="PF13855">
    <property type="entry name" value="LRR_8"/>
    <property type="match status" value="1"/>
</dbReference>
<gene>
    <name evidence="3" type="ORF">PHAECO_LOCUS2035</name>
</gene>
<evidence type="ECO:0000256" key="2">
    <source>
        <dbReference type="ARBA" id="ARBA00022737"/>
    </source>
</evidence>
<proteinExistence type="predicted"/>
<dbReference type="EMBL" id="OU896716">
    <property type="protein sequence ID" value="CAH1117915.1"/>
    <property type="molecule type" value="Genomic_DNA"/>
</dbReference>
<sequence length="319" mass="36731">MPLFSSHRETIKSYLRTILAGPAKMLLLLPKLLFCLHSIKLISAVTFDFSLIYFVPNNTRQHQFPARREISEGLRNATTIVLNQQVPMILRSFDVSFARNLESLSLHDCGINEIESGSFKNLSSLKHLNITKNNIKIIKDDIFNHMGVNVLNLSYNKLATISPSAFDNMANLTDLILDYNELTSYSIWFENCPKLITISLQFNFIQYLPAGIYANLLDHKLKAYFSYNKINKIHEDLFDVEEFTDLYLDHNELEEFDFTLCKIDTLSLQTNQIECLSEEFIKNEVGKVTRFFLGDNPINCSCYDQLSTIQNMLVSFSEC</sequence>
<evidence type="ECO:0008006" key="5">
    <source>
        <dbReference type="Google" id="ProtNLM"/>
    </source>
</evidence>
<dbReference type="InterPro" id="IPR050333">
    <property type="entry name" value="SLRP"/>
</dbReference>
<dbReference type="Gene3D" id="3.80.10.10">
    <property type="entry name" value="Ribonuclease Inhibitor"/>
    <property type="match status" value="2"/>
</dbReference>
<dbReference type="PANTHER" id="PTHR45712">
    <property type="entry name" value="AGAP008170-PA"/>
    <property type="match status" value="1"/>
</dbReference>
<dbReference type="AlphaFoldDB" id="A0A9P0DHP6"/>